<reference evidence="4" key="1">
    <citation type="submission" date="2019-05" db="EMBL/GenBank/DDBJ databases">
        <title>Flavobacterium profundi sp. nov., isolated from a deep-sea seamount.</title>
        <authorList>
            <person name="Zhang D.-C."/>
        </authorList>
    </citation>
    <scope>NUCLEOTIDE SEQUENCE [LARGE SCALE GENOMIC DNA]</scope>
    <source>
        <strain evidence="4">EC11</strain>
    </source>
</reference>
<dbReference type="InterPro" id="IPR014756">
    <property type="entry name" value="Ig_E-set"/>
</dbReference>
<feature type="domain" description="IPT/TIG" evidence="2">
    <location>
        <begin position="123"/>
        <end position="191"/>
    </location>
</feature>
<dbReference type="InterPro" id="IPR013783">
    <property type="entry name" value="Ig-like_fold"/>
</dbReference>
<evidence type="ECO:0000259" key="2">
    <source>
        <dbReference type="Pfam" id="PF01833"/>
    </source>
</evidence>
<evidence type="ECO:0000313" key="4">
    <source>
        <dbReference type="Proteomes" id="UP000817854"/>
    </source>
</evidence>
<keyword evidence="4" id="KW-1185">Reference proteome</keyword>
<evidence type="ECO:0000313" key="3">
    <source>
        <dbReference type="EMBL" id="NHN27194.1"/>
    </source>
</evidence>
<accession>A0ABX0ITI0</accession>
<organism evidence="3 4">
    <name type="scientific">Flavobacterium jejuense</name>
    <dbReference type="NCBI Taxonomy" id="1544455"/>
    <lineage>
        <taxon>Bacteria</taxon>
        <taxon>Pseudomonadati</taxon>
        <taxon>Bacteroidota</taxon>
        <taxon>Flavobacteriia</taxon>
        <taxon>Flavobacteriales</taxon>
        <taxon>Flavobacteriaceae</taxon>
        <taxon>Flavobacterium</taxon>
    </lineage>
</organism>
<keyword evidence="1" id="KW-0732">Signal</keyword>
<feature type="signal peptide" evidence="1">
    <location>
        <begin position="1"/>
        <end position="22"/>
    </location>
</feature>
<dbReference type="InterPro" id="IPR002909">
    <property type="entry name" value="IPT_dom"/>
</dbReference>
<comment type="caution">
    <text evidence="3">The sequence shown here is derived from an EMBL/GenBank/DDBJ whole genome shotgun (WGS) entry which is preliminary data.</text>
</comment>
<dbReference type="SUPFAM" id="SSF81296">
    <property type="entry name" value="E set domains"/>
    <property type="match status" value="1"/>
</dbReference>
<reference evidence="3 4" key="3">
    <citation type="submission" date="2020-02" db="EMBL/GenBank/DDBJ databases">
        <title>Flavobacterium profundi sp. nov., isolated from a deep-sea seamount.</title>
        <authorList>
            <person name="Zhang D.-C."/>
        </authorList>
    </citation>
    <scope>NUCLEOTIDE SEQUENCE [LARGE SCALE GENOMIC DNA]</scope>
    <source>
        <strain evidence="3 4">EC11</strain>
    </source>
</reference>
<dbReference type="EMBL" id="VEVQ02000012">
    <property type="protein sequence ID" value="NHN27194.1"/>
    <property type="molecule type" value="Genomic_DNA"/>
</dbReference>
<dbReference type="Gene3D" id="2.60.40.10">
    <property type="entry name" value="Immunoglobulins"/>
    <property type="match status" value="2"/>
</dbReference>
<reference evidence="3 4" key="2">
    <citation type="submission" date="2019-05" db="EMBL/GenBank/DDBJ databases">
        <authorList>
            <person name="Lianzixin W."/>
        </authorList>
    </citation>
    <scope>NUCLEOTIDE SEQUENCE [LARGE SCALE GENOMIC DNA]</scope>
    <source>
        <strain evidence="3 4">EC11</strain>
    </source>
</reference>
<feature type="chain" id="PRO_5047111068" description="IPT/TIG domain-containing protein" evidence="1">
    <location>
        <begin position="23"/>
        <end position="371"/>
    </location>
</feature>
<name>A0ABX0ITI0_9FLAO</name>
<dbReference type="Pfam" id="PF01833">
    <property type="entry name" value="TIG"/>
    <property type="match status" value="1"/>
</dbReference>
<dbReference type="Proteomes" id="UP000817854">
    <property type="component" value="Unassembled WGS sequence"/>
</dbReference>
<evidence type="ECO:0000256" key="1">
    <source>
        <dbReference type="SAM" id="SignalP"/>
    </source>
</evidence>
<dbReference type="PROSITE" id="PS51257">
    <property type="entry name" value="PROKAR_LIPOPROTEIN"/>
    <property type="match status" value="1"/>
</dbReference>
<proteinExistence type="predicted"/>
<protein>
    <recommendedName>
        <fullName evidence="2">IPT/TIG domain-containing protein</fullName>
    </recommendedName>
</protein>
<sequence>MMNKIKYIFLSFLILTSFMACQNDDDVVVQVDAMVSEPGDLLNEAFPFSKIRVEGQGLSDLEQIVLDNRINVSFNPTYNSDKSFIFTVPFDITQGSRFGMQSITFITRNGSVTKDFEILRPLPIVSGFNPETPLVGQPATINGDWFYDVTSVTFDGNQINYTVNSATKITITVPATATTGADLVVTTPSGSATRFMDVSLGFTIVNVSDFDGGGERISWSSYGDIDTFNDNTTGGPTGNYATLTWSGANTNGYNGTSGGGGANFLSATSTDGEKGYIDLDISANDIGAHVAVQLNTIGGVNYGYNFIVTDTNWTNYSLLLSDFSDDYGYGSNTNGDPDPSQINEIKIGVVQNNTPNPTVLNFDNIKIKYME</sequence>
<gene>
    <name evidence="3" type="ORF">FIA58_016045</name>
</gene>